<evidence type="ECO:0000256" key="1">
    <source>
        <dbReference type="SAM" id="MobiDB-lite"/>
    </source>
</evidence>
<keyword evidence="3" id="KW-1185">Reference proteome</keyword>
<feature type="region of interest" description="Disordered" evidence="1">
    <location>
        <begin position="83"/>
        <end position="105"/>
    </location>
</feature>
<dbReference type="AlphaFoldDB" id="A0A7J7WDV4"/>
<organism evidence="2 3">
    <name type="scientific">Pipistrellus kuhlii</name>
    <name type="common">Kuhl's pipistrelle</name>
    <dbReference type="NCBI Taxonomy" id="59472"/>
    <lineage>
        <taxon>Eukaryota</taxon>
        <taxon>Metazoa</taxon>
        <taxon>Chordata</taxon>
        <taxon>Craniata</taxon>
        <taxon>Vertebrata</taxon>
        <taxon>Euteleostomi</taxon>
        <taxon>Mammalia</taxon>
        <taxon>Eutheria</taxon>
        <taxon>Laurasiatheria</taxon>
        <taxon>Chiroptera</taxon>
        <taxon>Yangochiroptera</taxon>
        <taxon>Vespertilionidae</taxon>
        <taxon>Pipistrellus</taxon>
    </lineage>
</organism>
<name>A0A7J7WDV4_PIPKU</name>
<sequence length="157" mass="17421">MFIKYLRCAKPCPRLWGIAGSGLCLHSSRGQVRDEDVIAAPVRRGLRSLYRWQASSSRQVQQDSFNSKCLLCAEQDALCRGKQQRTGQVSTSPPTEQCSPSGPQSLHCQHSHAGVCREIKYIMMVESKQSEQGQLHSSPHKLHGLPFMTPGIPPQPP</sequence>
<dbReference type="EMBL" id="JACAGB010000011">
    <property type="protein sequence ID" value="KAF6335350.1"/>
    <property type="molecule type" value="Genomic_DNA"/>
</dbReference>
<reference evidence="2 3" key="1">
    <citation type="journal article" date="2020" name="Nature">
        <title>Six reference-quality genomes reveal evolution of bat adaptations.</title>
        <authorList>
            <person name="Jebb D."/>
            <person name="Huang Z."/>
            <person name="Pippel M."/>
            <person name="Hughes G.M."/>
            <person name="Lavrichenko K."/>
            <person name="Devanna P."/>
            <person name="Winkler S."/>
            <person name="Jermiin L.S."/>
            <person name="Skirmuntt E.C."/>
            <person name="Katzourakis A."/>
            <person name="Burkitt-Gray L."/>
            <person name="Ray D.A."/>
            <person name="Sullivan K.A.M."/>
            <person name="Roscito J.G."/>
            <person name="Kirilenko B.M."/>
            <person name="Davalos L.M."/>
            <person name="Corthals A.P."/>
            <person name="Power M.L."/>
            <person name="Jones G."/>
            <person name="Ransome R.D."/>
            <person name="Dechmann D.K.N."/>
            <person name="Locatelli A.G."/>
            <person name="Puechmaille S.J."/>
            <person name="Fedrigo O."/>
            <person name="Jarvis E.D."/>
            <person name="Hiller M."/>
            <person name="Vernes S.C."/>
            <person name="Myers E.W."/>
            <person name="Teeling E.C."/>
        </authorList>
    </citation>
    <scope>NUCLEOTIDE SEQUENCE [LARGE SCALE GENOMIC DNA]</scope>
    <source>
        <strain evidence="2">MPipKuh1</strain>
        <tissue evidence="2">Flight muscle</tissue>
    </source>
</reference>
<proteinExistence type="predicted"/>
<gene>
    <name evidence="2" type="ORF">mPipKuh1_008033</name>
</gene>
<evidence type="ECO:0000313" key="2">
    <source>
        <dbReference type="EMBL" id="KAF6335350.1"/>
    </source>
</evidence>
<feature type="compositionally biased region" description="Polar residues" evidence="1">
    <location>
        <begin position="84"/>
        <end position="105"/>
    </location>
</feature>
<feature type="region of interest" description="Disordered" evidence="1">
    <location>
        <begin position="128"/>
        <end position="157"/>
    </location>
</feature>
<protein>
    <submittedName>
        <fullName evidence="2">Uncharacterized protein</fullName>
    </submittedName>
</protein>
<dbReference type="Proteomes" id="UP000558488">
    <property type="component" value="Unassembled WGS sequence"/>
</dbReference>
<comment type="caution">
    <text evidence="2">The sequence shown here is derived from an EMBL/GenBank/DDBJ whole genome shotgun (WGS) entry which is preliminary data.</text>
</comment>
<accession>A0A7J7WDV4</accession>
<evidence type="ECO:0000313" key="3">
    <source>
        <dbReference type="Proteomes" id="UP000558488"/>
    </source>
</evidence>